<sequence length="275" mass="29531">MKFLRIAVSAIALVAAGAASAETKLNLVNDGELRVLTNPIYPPMEFVNPDQGTLDGFDVDLINAIGKKLNLNVLFVTSAFQELQSGLQTGRGDMIISGMSDNVKRQASMDFVDYVTSGPILFTMKANAAQYKQTTDFCGKTVAGSRSTSFGENVTSWSDANCVAKSKPAIKFEGTADSNAARLGMKQGRYDAVVQGIETIAYQIRLEPDTYQLVGEPLLSNDTFGIGFKKDNTGLRDAVAGAFDQLIKDGSYDALLKKWGLVHNAVPKAVINGVK</sequence>
<gene>
    <name evidence="7" type="ORF">DPM33_22920</name>
</gene>
<evidence type="ECO:0000256" key="1">
    <source>
        <dbReference type="ARBA" id="ARBA00004196"/>
    </source>
</evidence>
<feature type="signal peptide" evidence="5">
    <location>
        <begin position="1"/>
        <end position="21"/>
    </location>
</feature>
<dbReference type="Proteomes" id="UP000251558">
    <property type="component" value="Unassembled WGS sequence"/>
</dbReference>
<feature type="domain" description="Solute-binding protein family 3/N-terminal" evidence="6">
    <location>
        <begin position="32"/>
        <end position="263"/>
    </location>
</feature>
<comment type="caution">
    <text evidence="7">The sequence shown here is derived from an EMBL/GenBank/DDBJ whole genome shotgun (WGS) entry which is preliminary data.</text>
</comment>
<dbReference type="CDD" id="cd01004">
    <property type="entry name" value="PBP2_MidA_like"/>
    <property type="match status" value="1"/>
</dbReference>
<dbReference type="GO" id="GO:0030313">
    <property type="term" value="C:cell envelope"/>
    <property type="evidence" value="ECO:0007669"/>
    <property type="project" value="UniProtKB-SubCell"/>
</dbReference>
<comment type="similarity">
    <text evidence="2 4">Belongs to the bacterial solute-binding protein 3 family.</text>
</comment>
<evidence type="ECO:0000256" key="5">
    <source>
        <dbReference type="SAM" id="SignalP"/>
    </source>
</evidence>
<protein>
    <submittedName>
        <fullName evidence="7">ABC transporter substrate-binding protein</fullName>
    </submittedName>
</protein>
<proteinExistence type="inferred from homology"/>
<comment type="subcellular location">
    <subcellularLocation>
        <location evidence="1">Cell envelope</location>
    </subcellularLocation>
</comment>
<organism evidence="7 8">
    <name type="scientific">Mesorhizobium hawassense</name>
    <dbReference type="NCBI Taxonomy" id="1209954"/>
    <lineage>
        <taxon>Bacteria</taxon>
        <taxon>Pseudomonadati</taxon>
        <taxon>Pseudomonadota</taxon>
        <taxon>Alphaproteobacteria</taxon>
        <taxon>Hyphomicrobiales</taxon>
        <taxon>Phyllobacteriaceae</taxon>
        <taxon>Mesorhizobium</taxon>
    </lineage>
</organism>
<dbReference type="InterPro" id="IPR001638">
    <property type="entry name" value="Solute-binding_3/MltF_N"/>
</dbReference>
<feature type="chain" id="PRO_5016341747" evidence="5">
    <location>
        <begin position="22"/>
        <end position="275"/>
    </location>
</feature>
<dbReference type="SMART" id="SM00062">
    <property type="entry name" value="PBPb"/>
    <property type="match status" value="1"/>
</dbReference>
<dbReference type="InterPro" id="IPR018313">
    <property type="entry name" value="SBP_3_CS"/>
</dbReference>
<evidence type="ECO:0000256" key="3">
    <source>
        <dbReference type="ARBA" id="ARBA00022729"/>
    </source>
</evidence>
<accession>A0A330HK59</accession>
<dbReference type="EMBL" id="QMBP01000012">
    <property type="protein sequence ID" value="RAZ88390.1"/>
    <property type="molecule type" value="Genomic_DNA"/>
</dbReference>
<evidence type="ECO:0000256" key="4">
    <source>
        <dbReference type="RuleBase" id="RU003744"/>
    </source>
</evidence>
<dbReference type="Gene3D" id="3.40.190.10">
    <property type="entry name" value="Periplasmic binding protein-like II"/>
    <property type="match status" value="2"/>
</dbReference>
<keyword evidence="3 5" id="KW-0732">Signal</keyword>
<evidence type="ECO:0000313" key="7">
    <source>
        <dbReference type="EMBL" id="RAZ88390.1"/>
    </source>
</evidence>
<name>A0A330HK59_9HYPH</name>
<reference evidence="7 8" key="1">
    <citation type="submission" date="2018-07" db="EMBL/GenBank/DDBJ databases">
        <title>Diversity of Mesorhizobium strains in Brazil.</title>
        <authorList>
            <person name="Helene L.C.F."/>
            <person name="Dall'Agnol R."/>
            <person name="Delamuta J.R.M."/>
            <person name="Hungria M."/>
        </authorList>
    </citation>
    <scope>NUCLEOTIDE SEQUENCE [LARGE SCALE GENOMIC DNA]</scope>
    <source>
        <strain evidence="7 8">AC99b</strain>
    </source>
</reference>
<dbReference type="SUPFAM" id="SSF53850">
    <property type="entry name" value="Periplasmic binding protein-like II"/>
    <property type="match status" value="1"/>
</dbReference>
<dbReference type="PROSITE" id="PS01039">
    <property type="entry name" value="SBP_BACTERIAL_3"/>
    <property type="match status" value="1"/>
</dbReference>
<dbReference type="PANTHER" id="PTHR35936">
    <property type="entry name" value="MEMBRANE-BOUND LYTIC MUREIN TRANSGLYCOSYLASE F"/>
    <property type="match status" value="1"/>
</dbReference>
<keyword evidence="8" id="KW-1185">Reference proteome</keyword>
<dbReference type="RefSeq" id="WP_112099680.1">
    <property type="nucleotide sequence ID" value="NZ_QMBP01000012.1"/>
</dbReference>
<dbReference type="PANTHER" id="PTHR35936:SF17">
    <property type="entry name" value="ARGININE-BINDING EXTRACELLULAR PROTEIN ARTP"/>
    <property type="match status" value="1"/>
</dbReference>
<dbReference type="OrthoDB" id="4577708at2"/>
<dbReference type="Pfam" id="PF00497">
    <property type="entry name" value="SBP_bac_3"/>
    <property type="match status" value="1"/>
</dbReference>
<evidence type="ECO:0000256" key="2">
    <source>
        <dbReference type="ARBA" id="ARBA00010333"/>
    </source>
</evidence>
<evidence type="ECO:0000259" key="6">
    <source>
        <dbReference type="SMART" id="SM00062"/>
    </source>
</evidence>
<dbReference type="AlphaFoldDB" id="A0A330HK59"/>
<evidence type="ECO:0000313" key="8">
    <source>
        <dbReference type="Proteomes" id="UP000251558"/>
    </source>
</evidence>